<dbReference type="Proteomes" id="UP000478052">
    <property type="component" value="Unassembled WGS sequence"/>
</dbReference>
<evidence type="ECO:0000259" key="1">
    <source>
        <dbReference type="Pfam" id="PF13843"/>
    </source>
</evidence>
<proteinExistence type="predicted"/>
<dbReference type="PANTHER" id="PTHR47272:SF2">
    <property type="entry name" value="PIGGYBAC TRANSPOSABLE ELEMENT-DERIVED PROTEIN 3-LIKE"/>
    <property type="match status" value="1"/>
</dbReference>
<gene>
    <name evidence="2" type="ORF">FWK35_00037792</name>
</gene>
<dbReference type="Pfam" id="PF13843">
    <property type="entry name" value="DDE_Tnp_1_7"/>
    <property type="match status" value="1"/>
</dbReference>
<evidence type="ECO:0000313" key="3">
    <source>
        <dbReference type="Proteomes" id="UP000478052"/>
    </source>
</evidence>
<accession>A0A6G0VI19</accession>
<dbReference type="EMBL" id="VUJU01017483">
    <property type="protein sequence ID" value="KAF0682708.1"/>
    <property type="molecule type" value="Genomic_DNA"/>
</dbReference>
<reference evidence="2 3" key="1">
    <citation type="submission" date="2019-08" db="EMBL/GenBank/DDBJ databases">
        <title>Whole genome of Aphis craccivora.</title>
        <authorList>
            <person name="Voronova N.V."/>
            <person name="Shulinski R.S."/>
            <person name="Bandarenka Y.V."/>
            <person name="Zhorov D.G."/>
            <person name="Warner D."/>
        </authorList>
    </citation>
    <scope>NUCLEOTIDE SEQUENCE [LARGE SCALE GENOMIC DNA]</scope>
    <source>
        <strain evidence="2">180601</strain>
        <tissue evidence="2">Whole Body</tissue>
    </source>
</reference>
<evidence type="ECO:0000313" key="2">
    <source>
        <dbReference type="EMBL" id="KAF0682708.1"/>
    </source>
</evidence>
<organism evidence="2 3">
    <name type="scientific">Aphis craccivora</name>
    <name type="common">Cowpea aphid</name>
    <dbReference type="NCBI Taxonomy" id="307492"/>
    <lineage>
        <taxon>Eukaryota</taxon>
        <taxon>Metazoa</taxon>
        <taxon>Ecdysozoa</taxon>
        <taxon>Arthropoda</taxon>
        <taxon>Hexapoda</taxon>
        <taxon>Insecta</taxon>
        <taxon>Pterygota</taxon>
        <taxon>Neoptera</taxon>
        <taxon>Paraneoptera</taxon>
        <taxon>Hemiptera</taxon>
        <taxon>Sternorrhyncha</taxon>
        <taxon>Aphidomorpha</taxon>
        <taxon>Aphidoidea</taxon>
        <taxon>Aphididae</taxon>
        <taxon>Aphidini</taxon>
        <taxon>Aphis</taxon>
        <taxon>Aphis</taxon>
    </lineage>
</organism>
<sequence length="288" mass="33240">MVDCTNIRSVKYTGKSINTTLYEMKCFIGSNMFMSTLDYPRMLVNDDDISNEKKRDAFWKVRPFIESVRSGCLRLVRDVELCIDEQMIPFTGNVKMKQFVRGKPNPTGLKNFVLANKNGLVLDFCIYQGKGTTFETNSEYLLTIGESAVVHLSQTVPPGSCLYFDRFFTTQKLLDILKQKKIFCTGTVMKNNIPKTIDILSDKILMKKPRGTSVQYVREDKKVCLVKWFDNKPIHLLSTENGSTPYSKCKRWDNKNKKRIEVPIPQIIKNYNDYMGGVDLCDRMISFY</sequence>
<dbReference type="PANTHER" id="PTHR47272">
    <property type="entry name" value="DDE_TNP_1_7 DOMAIN-CONTAINING PROTEIN"/>
    <property type="match status" value="1"/>
</dbReference>
<dbReference type="AlphaFoldDB" id="A0A6G0VI19"/>
<feature type="non-terminal residue" evidence="2">
    <location>
        <position position="288"/>
    </location>
</feature>
<feature type="domain" description="PiggyBac transposable element-derived protein" evidence="1">
    <location>
        <begin position="50"/>
        <end position="286"/>
    </location>
</feature>
<name>A0A6G0VI19_APHCR</name>
<dbReference type="OrthoDB" id="6745260at2759"/>
<protein>
    <submittedName>
        <fullName evidence="2">PiggyBac transposable element-derived protein 3-like</fullName>
    </submittedName>
</protein>
<comment type="caution">
    <text evidence="2">The sequence shown here is derived from an EMBL/GenBank/DDBJ whole genome shotgun (WGS) entry which is preliminary data.</text>
</comment>
<keyword evidence="3" id="KW-1185">Reference proteome</keyword>
<dbReference type="InterPro" id="IPR029526">
    <property type="entry name" value="PGBD"/>
</dbReference>